<dbReference type="Proteomes" id="UP001177140">
    <property type="component" value="Unassembled WGS sequence"/>
</dbReference>
<keyword evidence="3" id="KW-1185">Reference proteome</keyword>
<dbReference type="PANTHER" id="PTHR31896">
    <property type="entry name" value="FAMILY REGULATORY PROTEIN, PUTATIVE (AFU_ORTHOLOGUE AFUA_3G14730)-RELATED"/>
    <property type="match status" value="1"/>
</dbReference>
<accession>A0AA41V0P0</accession>
<dbReference type="InterPro" id="IPR023213">
    <property type="entry name" value="CAT-like_dom_sf"/>
</dbReference>
<sequence length="470" mass="51563">MDGEVQYISTTTILPASNNHHKDGDQKIHLGPWDLKSLLLPYMQRGLLFAHPKQTKQEETAQHMIINQLKSSLACTLDHFYPLAGRLATEVHDDDDDNTVSFYLYCNGAGAEFIHASATVTVADIMDSIHVPAVLKNSFFTLNDAVNYDGRSKPLLSVQVTELIDGIFIGCSLNHTVCDGKSFWHFFNSWCEISRQGASASEDHHISRPPIFNRLCLMNDIENDLPVRFPLSTVQSWAGYQYIPPPLSERVFIFTQENVARLKEKVNSKCAVALDGKTATTISSLQAVLAHVWVAVIRARCLDPNEETSYRLAIGTTGRLHPPPPESFFGNSAVSGAATVKVHELLEVGGGFELGASLLNKLVASFDDAAIRSHWKEWVEKPVVKKMSTLAVSQYTLVTGGSPRFDMYGNDFGWGTPVAVRSGIMNKRDGKITSTPGPVHGSIGIEVCLSAKTLKALESDAEFMAAVTTL</sequence>
<organism evidence="2 3">
    <name type="scientific">Papaver nudicaule</name>
    <name type="common">Iceland poppy</name>
    <dbReference type="NCBI Taxonomy" id="74823"/>
    <lineage>
        <taxon>Eukaryota</taxon>
        <taxon>Viridiplantae</taxon>
        <taxon>Streptophyta</taxon>
        <taxon>Embryophyta</taxon>
        <taxon>Tracheophyta</taxon>
        <taxon>Spermatophyta</taxon>
        <taxon>Magnoliopsida</taxon>
        <taxon>Ranunculales</taxon>
        <taxon>Papaveraceae</taxon>
        <taxon>Papaveroideae</taxon>
        <taxon>Papaver</taxon>
    </lineage>
</organism>
<proteinExistence type="predicted"/>
<evidence type="ECO:0000313" key="3">
    <source>
        <dbReference type="Proteomes" id="UP001177140"/>
    </source>
</evidence>
<comment type="caution">
    <text evidence="2">The sequence shown here is derived from an EMBL/GenBank/DDBJ whole genome shotgun (WGS) entry which is preliminary data.</text>
</comment>
<protein>
    <submittedName>
        <fullName evidence="2">Uncharacterized protein</fullName>
    </submittedName>
</protein>
<reference evidence="2" key="1">
    <citation type="submission" date="2022-03" db="EMBL/GenBank/DDBJ databases">
        <title>A functionally conserved STORR gene fusion in Papaver species that diverged 16.8 million years ago.</title>
        <authorList>
            <person name="Catania T."/>
        </authorList>
    </citation>
    <scope>NUCLEOTIDE SEQUENCE</scope>
    <source>
        <strain evidence="2">S-191538</strain>
    </source>
</reference>
<dbReference type="GO" id="GO:0016740">
    <property type="term" value="F:transferase activity"/>
    <property type="evidence" value="ECO:0007669"/>
    <property type="project" value="UniProtKB-KW"/>
</dbReference>
<dbReference type="PANTHER" id="PTHR31896:SF43">
    <property type="entry name" value="PROTEIN ENHANCED PSEUDOMONAS SUSCEPTIBILITY 1"/>
    <property type="match status" value="1"/>
</dbReference>
<dbReference type="Pfam" id="PF02458">
    <property type="entry name" value="Transferase"/>
    <property type="match status" value="1"/>
</dbReference>
<evidence type="ECO:0000256" key="1">
    <source>
        <dbReference type="ARBA" id="ARBA00022679"/>
    </source>
</evidence>
<dbReference type="InterPro" id="IPR051283">
    <property type="entry name" value="Sec_Metabolite_Acyltrans"/>
</dbReference>
<name>A0AA41V0P0_PAPNU</name>
<keyword evidence="1" id="KW-0808">Transferase</keyword>
<evidence type="ECO:0000313" key="2">
    <source>
        <dbReference type="EMBL" id="MCL7027212.1"/>
    </source>
</evidence>
<dbReference type="Gene3D" id="3.30.559.10">
    <property type="entry name" value="Chloramphenicol acetyltransferase-like domain"/>
    <property type="match status" value="2"/>
</dbReference>
<dbReference type="EMBL" id="JAJJMA010065631">
    <property type="protein sequence ID" value="MCL7027212.1"/>
    <property type="molecule type" value="Genomic_DNA"/>
</dbReference>
<gene>
    <name evidence="2" type="ORF">MKW94_024781</name>
</gene>
<dbReference type="AlphaFoldDB" id="A0AA41V0P0"/>